<reference evidence="1 2" key="1">
    <citation type="journal article" date="2014" name="Agronomy (Basel)">
        <title>A Draft Genome Sequence for Ensete ventricosum, the Drought-Tolerant Tree Against Hunger.</title>
        <authorList>
            <person name="Harrison J."/>
            <person name="Moore K.A."/>
            <person name="Paszkiewicz K."/>
            <person name="Jones T."/>
            <person name="Grant M."/>
            <person name="Ambacheew D."/>
            <person name="Muzemil S."/>
            <person name="Studholme D.J."/>
        </authorList>
    </citation>
    <scope>NUCLEOTIDE SEQUENCE [LARGE SCALE GENOMIC DNA]</scope>
</reference>
<gene>
    <name evidence="1" type="ORF">B296_00021022</name>
</gene>
<evidence type="ECO:0000313" key="1">
    <source>
        <dbReference type="EMBL" id="RRT45836.1"/>
    </source>
</evidence>
<sequence length="108" mass="11229">MGVVPAGVAPAGDCLCSLAADCCPPSTTLSQASRGQLPLACILYRRLATALLWIGRARPILQAVQAAVVSPFAGDLGCGWPTLQGAWSWPATPFLAAFAAKIQQEHIK</sequence>
<dbReference type="AlphaFoldDB" id="A0A426Y266"/>
<proteinExistence type="predicted"/>
<name>A0A426Y266_ENSVE</name>
<organism evidence="1 2">
    <name type="scientific">Ensete ventricosum</name>
    <name type="common">Abyssinian banana</name>
    <name type="synonym">Musa ensete</name>
    <dbReference type="NCBI Taxonomy" id="4639"/>
    <lineage>
        <taxon>Eukaryota</taxon>
        <taxon>Viridiplantae</taxon>
        <taxon>Streptophyta</taxon>
        <taxon>Embryophyta</taxon>
        <taxon>Tracheophyta</taxon>
        <taxon>Spermatophyta</taxon>
        <taxon>Magnoliopsida</taxon>
        <taxon>Liliopsida</taxon>
        <taxon>Zingiberales</taxon>
        <taxon>Musaceae</taxon>
        <taxon>Ensete</taxon>
    </lineage>
</organism>
<dbReference type="EMBL" id="AMZH03015577">
    <property type="protein sequence ID" value="RRT45836.1"/>
    <property type="molecule type" value="Genomic_DNA"/>
</dbReference>
<evidence type="ECO:0000313" key="2">
    <source>
        <dbReference type="Proteomes" id="UP000287651"/>
    </source>
</evidence>
<dbReference type="Proteomes" id="UP000287651">
    <property type="component" value="Unassembled WGS sequence"/>
</dbReference>
<comment type="caution">
    <text evidence="1">The sequence shown here is derived from an EMBL/GenBank/DDBJ whole genome shotgun (WGS) entry which is preliminary data.</text>
</comment>
<accession>A0A426Y266</accession>
<protein>
    <submittedName>
        <fullName evidence="1">Uncharacterized protein</fullName>
    </submittedName>
</protein>